<evidence type="ECO:0000259" key="1">
    <source>
        <dbReference type="PROSITE" id="PS51724"/>
    </source>
</evidence>
<dbReference type="Gene3D" id="3.30.70.1070">
    <property type="entry name" value="Sporulation related repeat"/>
    <property type="match status" value="1"/>
</dbReference>
<dbReference type="InterPro" id="IPR040495">
    <property type="entry name" value="HU-CCDC81_bac_1"/>
</dbReference>
<dbReference type="InterPro" id="IPR041268">
    <property type="entry name" value="HU-CCDC81_bac_2"/>
</dbReference>
<sequence>MHFSTYISDLLYRYECVIVPGFGAFLAHRVSAHYDETTQAFFPPKKRISFNAQLQENDGLLANYIASAERLSYEDALLQVQEFGLQIQQKLDAEERVYVDKIGTLTRNEAGKISFEPEAKTNYLTEAFGLASYNARPVSREVLTQQAEEIEEKAPIHITPERRSNGWMKYAAVGLLTIGLSGSLGFLYFKDIADHNFAEKQKAESQVENTIQHATFTIDNPLPAVTLNAFKPKGNYHIVAGAFRIPENAETRVNQLREAGYKARTIGKNKYGLHQVVYGSYTDRIEALKELRQIRNTDNANAWMLVQQLD</sequence>
<dbReference type="Pfam" id="PF18175">
    <property type="entry name" value="HU-CCDC81_bac_2"/>
    <property type="match status" value="1"/>
</dbReference>
<protein>
    <recommendedName>
        <fullName evidence="1">SPOR domain-containing protein</fullName>
    </recommendedName>
</protein>
<dbReference type="PROSITE" id="PS51724">
    <property type="entry name" value="SPOR"/>
    <property type="match status" value="1"/>
</dbReference>
<organism evidence="2 3">
    <name type="scientific">Leeuwenhoekiella blandensis (strain CECT 7118 / CCUG 51940 / KCTC 22103 / MED217)</name>
    <name type="common">Flavobacterium sp. (strain MED217)</name>
    <dbReference type="NCBI Taxonomy" id="398720"/>
    <lineage>
        <taxon>Bacteria</taxon>
        <taxon>Pseudomonadati</taxon>
        <taxon>Bacteroidota</taxon>
        <taxon>Flavobacteriia</taxon>
        <taxon>Flavobacteriales</taxon>
        <taxon>Flavobacteriaceae</taxon>
        <taxon>Leeuwenhoekiella</taxon>
    </lineage>
</organism>
<reference evidence="2 3" key="1">
    <citation type="journal article" date="2007" name="Nature">
        <title>Light stimulates growth of proteorhodopsin-containing marine Flavobacteria.</title>
        <authorList>
            <person name="Gomez-Consarnau L."/>
            <person name="Gonzalez J.M."/>
            <person name="Coll-Llado M."/>
            <person name="Gourdon P."/>
            <person name="Pascher T."/>
            <person name="Neutze R."/>
            <person name="Pedros-Alio C."/>
            <person name="Pinhassi J."/>
        </authorList>
    </citation>
    <scope>NUCLEOTIDE SEQUENCE [LARGE SCALE GENOMIC DNA]</scope>
    <source>
        <strain evidence="2 3">MED217</strain>
    </source>
</reference>
<dbReference type="InterPro" id="IPR007730">
    <property type="entry name" value="SPOR-like_dom"/>
</dbReference>
<dbReference type="Proteomes" id="UP000001601">
    <property type="component" value="Unassembled WGS sequence"/>
</dbReference>
<feature type="domain" description="SPOR" evidence="1">
    <location>
        <begin position="230"/>
        <end position="307"/>
    </location>
</feature>
<dbReference type="GO" id="GO:0042834">
    <property type="term" value="F:peptidoglycan binding"/>
    <property type="evidence" value="ECO:0007669"/>
    <property type="project" value="InterPro"/>
</dbReference>
<dbReference type="eggNOG" id="COG3087">
    <property type="taxonomic scope" value="Bacteria"/>
</dbReference>
<dbReference type="Pfam" id="PF18174">
    <property type="entry name" value="HU-CCDC81_bac_1"/>
    <property type="match status" value="1"/>
</dbReference>
<comment type="caution">
    <text evidence="2">The sequence shown here is derived from an EMBL/GenBank/DDBJ whole genome shotgun (WGS) entry which is preliminary data.</text>
</comment>
<dbReference type="Pfam" id="PF05036">
    <property type="entry name" value="SPOR"/>
    <property type="match status" value="1"/>
</dbReference>
<proteinExistence type="predicted"/>
<dbReference type="HOGENOM" id="CLU_061747_0_0_10"/>
<dbReference type="AlphaFoldDB" id="A3XGW0"/>
<evidence type="ECO:0000313" key="2">
    <source>
        <dbReference type="EMBL" id="EAQ51482.1"/>
    </source>
</evidence>
<dbReference type="STRING" id="398720.MED217_18105"/>
<accession>A3XGW0</accession>
<keyword evidence="3" id="KW-1185">Reference proteome</keyword>
<dbReference type="SUPFAM" id="SSF110997">
    <property type="entry name" value="Sporulation related repeat"/>
    <property type="match status" value="1"/>
</dbReference>
<dbReference type="OrthoDB" id="653949at2"/>
<dbReference type="InterPro" id="IPR036680">
    <property type="entry name" value="SPOR-like_sf"/>
</dbReference>
<dbReference type="RefSeq" id="WP_009781954.1">
    <property type="nucleotide sequence ID" value="NZ_CH672395.1"/>
</dbReference>
<name>A3XGW0_LEEBM</name>
<evidence type="ECO:0000313" key="3">
    <source>
        <dbReference type="Proteomes" id="UP000001601"/>
    </source>
</evidence>
<gene>
    <name evidence="2" type="ORF">MED217_18105</name>
</gene>
<dbReference type="EMBL" id="AANC01000001">
    <property type="protein sequence ID" value="EAQ51482.1"/>
    <property type="molecule type" value="Genomic_DNA"/>
</dbReference>